<evidence type="ECO:0000313" key="2">
    <source>
        <dbReference type="Proteomes" id="UP001319104"/>
    </source>
</evidence>
<organism evidence="1 2">
    <name type="scientific">Litoribacter ruber</name>
    <dbReference type="NCBI Taxonomy" id="702568"/>
    <lineage>
        <taxon>Bacteria</taxon>
        <taxon>Pseudomonadati</taxon>
        <taxon>Bacteroidota</taxon>
        <taxon>Cytophagia</taxon>
        <taxon>Cytophagales</taxon>
        <taxon>Cyclobacteriaceae</taxon>
        <taxon>Litoribacter</taxon>
    </lineage>
</organism>
<dbReference type="Proteomes" id="UP001319104">
    <property type="component" value="Unassembled WGS sequence"/>
</dbReference>
<keyword evidence="2" id="KW-1185">Reference proteome</keyword>
<dbReference type="RefSeq" id="WP_213944614.1">
    <property type="nucleotide sequence ID" value="NZ_JAHCMY010000002.1"/>
</dbReference>
<protein>
    <submittedName>
        <fullName evidence="1">Uncharacterized protein</fullName>
    </submittedName>
</protein>
<dbReference type="EMBL" id="JAHCMY010000002">
    <property type="protein sequence ID" value="MBS9523734.1"/>
    <property type="molecule type" value="Genomic_DNA"/>
</dbReference>
<reference evidence="1 2" key="1">
    <citation type="submission" date="2021-05" db="EMBL/GenBank/DDBJ databases">
        <authorList>
            <person name="Zhang Z.D."/>
            <person name="Osman G."/>
        </authorList>
    </citation>
    <scope>NUCLEOTIDE SEQUENCE [LARGE SCALE GENOMIC DNA]</scope>
    <source>
        <strain evidence="1 2">KCTC 32217</strain>
    </source>
</reference>
<dbReference type="AlphaFoldDB" id="A0AAP2CHD7"/>
<sequence>MKRITLEIPDDKYFFFLELVKNLGLDKVKEETSDSQKEILRDIEQGLKEIKLIQEGKLKGTTLKDFLDEL</sequence>
<comment type="caution">
    <text evidence="1">The sequence shown here is derived from an EMBL/GenBank/DDBJ whole genome shotgun (WGS) entry which is preliminary data.</text>
</comment>
<evidence type="ECO:0000313" key="1">
    <source>
        <dbReference type="EMBL" id="MBS9523734.1"/>
    </source>
</evidence>
<name>A0AAP2CHD7_9BACT</name>
<proteinExistence type="predicted"/>
<gene>
    <name evidence="1" type="ORF">KI659_06845</name>
</gene>
<accession>A0AAP2CHD7</accession>